<comment type="similarity">
    <text evidence="3">Belongs to the cytochrome c oxidase subunit 2 family.</text>
</comment>
<keyword evidence="10 13" id="KW-0472">Membrane</keyword>
<dbReference type="InterPro" id="IPR001505">
    <property type="entry name" value="Copper_CuA"/>
</dbReference>
<organism evidence="15">
    <name type="scientific">Diplorchis hangzhouensis</name>
    <dbReference type="NCBI Taxonomy" id="1131906"/>
    <lineage>
        <taxon>Eukaryota</taxon>
        <taxon>Metazoa</taxon>
        <taxon>Spiralia</taxon>
        <taxon>Lophotrochozoa</taxon>
        <taxon>Platyhelminthes</taxon>
        <taxon>Monogenea</taxon>
        <taxon>Polyopisthocotylea</taxon>
        <taxon>Polystomatidea</taxon>
        <taxon>Polystomatidae</taxon>
        <taxon>Diplorchis</taxon>
    </lineage>
</organism>
<dbReference type="Pfam" id="PF00116">
    <property type="entry name" value="COX2"/>
    <property type="match status" value="1"/>
</dbReference>
<accession>A0A3G0WS81</accession>
<evidence type="ECO:0000259" key="14">
    <source>
        <dbReference type="PROSITE" id="PS50857"/>
    </source>
</evidence>
<evidence type="ECO:0000256" key="9">
    <source>
        <dbReference type="ARBA" id="ARBA00023008"/>
    </source>
</evidence>
<evidence type="ECO:0000256" key="8">
    <source>
        <dbReference type="ARBA" id="ARBA00022982"/>
    </source>
</evidence>
<evidence type="ECO:0000256" key="12">
    <source>
        <dbReference type="ARBA" id="ARBA00049512"/>
    </source>
</evidence>
<dbReference type="SUPFAM" id="SSF49503">
    <property type="entry name" value="Cupredoxins"/>
    <property type="match status" value="1"/>
</dbReference>
<feature type="transmembrane region" description="Helical" evidence="13">
    <location>
        <begin position="12"/>
        <end position="42"/>
    </location>
</feature>
<dbReference type="EMBL" id="JQ038227">
    <property type="protein sequence ID" value="AFD18215.1"/>
    <property type="molecule type" value="Genomic_DNA"/>
</dbReference>
<evidence type="ECO:0000256" key="13">
    <source>
        <dbReference type="SAM" id="Phobius"/>
    </source>
</evidence>
<feature type="domain" description="Cytochrome oxidase subunit II copper A binding" evidence="14">
    <location>
        <begin position="94"/>
        <end position="204"/>
    </location>
</feature>
<dbReference type="GO" id="GO:0042773">
    <property type="term" value="P:ATP synthesis coupled electron transport"/>
    <property type="evidence" value="ECO:0007669"/>
    <property type="project" value="TreeGrafter"/>
</dbReference>
<dbReference type="InterPro" id="IPR008972">
    <property type="entry name" value="Cupredoxin"/>
</dbReference>
<dbReference type="Gene3D" id="2.60.40.420">
    <property type="entry name" value="Cupredoxins - blue copper proteins"/>
    <property type="match status" value="1"/>
</dbReference>
<dbReference type="PROSITE" id="PS50857">
    <property type="entry name" value="COX2_CUA"/>
    <property type="match status" value="1"/>
</dbReference>
<dbReference type="EC" id="7.1.1.9" evidence="4"/>
<evidence type="ECO:0000256" key="7">
    <source>
        <dbReference type="ARBA" id="ARBA00022842"/>
    </source>
</evidence>
<comment type="cofactor">
    <cofactor evidence="1">
        <name>Cu cation</name>
        <dbReference type="ChEBI" id="CHEBI:23378"/>
    </cofactor>
</comment>
<geneLocation type="mitochondrion" evidence="15"/>
<evidence type="ECO:0000256" key="10">
    <source>
        <dbReference type="ARBA" id="ARBA00023136"/>
    </source>
</evidence>
<dbReference type="GO" id="GO:0016020">
    <property type="term" value="C:membrane"/>
    <property type="evidence" value="ECO:0007669"/>
    <property type="project" value="UniProtKB-SubCell"/>
</dbReference>
<keyword evidence="5" id="KW-0813">Transport</keyword>
<comment type="subcellular location">
    <subcellularLocation>
        <location evidence="2">Membrane</location>
    </subcellularLocation>
</comment>
<dbReference type="PANTHER" id="PTHR22888:SF9">
    <property type="entry name" value="CYTOCHROME C OXIDASE SUBUNIT 2"/>
    <property type="match status" value="1"/>
</dbReference>
<dbReference type="PROSITE" id="PS00078">
    <property type="entry name" value="COX2"/>
    <property type="match status" value="1"/>
</dbReference>
<feature type="transmembrane region" description="Helical" evidence="13">
    <location>
        <begin position="62"/>
        <end position="82"/>
    </location>
</feature>
<comment type="catalytic activity">
    <reaction evidence="12">
        <text>4 Fe(II)-[cytochrome c] + O2 + 8 H(+)(in) = 4 Fe(III)-[cytochrome c] + 2 H2O + 4 H(+)(out)</text>
        <dbReference type="Rhea" id="RHEA:11436"/>
        <dbReference type="Rhea" id="RHEA-COMP:10350"/>
        <dbReference type="Rhea" id="RHEA-COMP:14399"/>
        <dbReference type="ChEBI" id="CHEBI:15377"/>
        <dbReference type="ChEBI" id="CHEBI:15378"/>
        <dbReference type="ChEBI" id="CHEBI:15379"/>
        <dbReference type="ChEBI" id="CHEBI:29033"/>
        <dbReference type="ChEBI" id="CHEBI:29034"/>
        <dbReference type="EC" id="7.1.1.9"/>
    </reaction>
    <physiologicalReaction direction="left-to-right" evidence="12">
        <dbReference type="Rhea" id="RHEA:11437"/>
    </physiologicalReaction>
</comment>
<name>A0A3G0WS81_9PLAT</name>
<keyword evidence="6" id="KW-0479">Metal-binding</keyword>
<dbReference type="PRINTS" id="PR01166">
    <property type="entry name" value="CYCOXIDASEII"/>
</dbReference>
<evidence type="ECO:0000256" key="6">
    <source>
        <dbReference type="ARBA" id="ARBA00022723"/>
    </source>
</evidence>
<dbReference type="InterPro" id="IPR002429">
    <property type="entry name" value="CcO_II-like_C"/>
</dbReference>
<evidence type="ECO:0000256" key="3">
    <source>
        <dbReference type="ARBA" id="ARBA00007866"/>
    </source>
</evidence>
<dbReference type="AlphaFoldDB" id="A0A3G0WS81"/>
<dbReference type="GO" id="GO:0005507">
    <property type="term" value="F:copper ion binding"/>
    <property type="evidence" value="ECO:0007669"/>
    <property type="project" value="InterPro"/>
</dbReference>
<evidence type="ECO:0000256" key="4">
    <source>
        <dbReference type="ARBA" id="ARBA00012949"/>
    </source>
</evidence>
<reference evidence="15" key="1">
    <citation type="submission" date="2011-11" db="EMBL/GenBank/DDBJ databases">
        <title>The complete mitochondrial genome of Diplorchis hangzhouensis (Platyhelminthes: Monogenea).</title>
        <authorList>
            <person name="Zhang J."/>
            <person name="Wu X."/>
            <person name="Xie M."/>
            <person name="Li A."/>
        </authorList>
    </citation>
    <scope>NUCLEOTIDE SEQUENCE</scope>
</reference>
<evidence type="ECO:0000256" key="2">
    <source>
        <dbReference type="ARBA" id="ARBA00004370"/>
    </source>
</evidence>
<sequence>MSFSVYSFCGLYVCDLLTIYVVSLGVFIFFWVMISIVINSFIVKSGVCISFSRGSFESLESILLLLASCFVVVLVLINILVLRSHVGVYSSIDCGLSSIFIIGRQWYWSYSLGEDIFDSYISELVNTVDNCLVLKKGVNYLINVSSSDVVHSFSLPSADLKIDAVPGRVNSVVLNCNVSGVYIGYCSEFCGVGHSYMPIILEVL</sequence>
<keyword evidence="9" id="KW-0186">Copper</keyword>
<evidence type="ECO:0000256" key="11">
    <source>
        <dbReference type="ARBA" id="ARBA00031389"/>
    </source>
</evidence>
<keyword evidence="13" id="KW-1133">Transmembrane helix</keyword>
<evidence type="ECO:0000256" key="1">
    <source>
        <dbReference type="ARBA" id="ARBA00001935"/>
    </source>
</evidence>
<proteinExistence type="inferred from homology"/>
<dbReference type="GO" id="GO:0004129">
    <property type="term" value="F:cytochrome-c oxidase activity"/>
    <property type="evidence" value="ECO:0007669"/>
    <property type="project" value="UniProtKB-EC"/>
</dbReference>
<gene>
    <name evidence="15" type="primary">cox2</name>
</gene>
<evidence type="ECO:0000256" key="5">
    <source>
        <dbReference type="ARBA" id="ARBA00022448"/>
    </source>
</evidence>
<evidence type="ECO:0000313" key="15">
    <source>
        <dbReference type="EMBL" id="AFD18215.1"/>
    </source>
</evidence>
<protein>
    <recommendedName>
        <fullName evidence="4">cytochrome-c oxidase</fullName>
        <ecNumber evidence="4">7.1.1.9</ecNumber>
    </recommendedName>
    <alternativeName>
        <fullName evidence="11">Cytochrome c oxidase polypeptide II</fullName>
    </alternativeName>
</protein>
<keyword evidence="15" id="KW-0496">Mitochondrion</keyword>
<keyword evidence="8" id="KW-0249">Electron transport</keyword>
<dbReference type="InterPro" id="IPR045187">
    <property type="entry name" value="CcO_II"/>
</dbReference>
<keyword evidence="7" id="KW-0460">Magnesium</keyword>
<dbReference type="PANTHER" id="PTHR22888">
    <property type="entry name" value="CYTOCHROME C OXIDASE, SUBUNIT II"/>
    <property type="match status" value="1"/>
</dbReference>
<keyword evidence="13" id="KW-0812">Transmembrane</keyword>